<evidence type="ECO:0008006" key="3">
    <source>
        <dbReference type="Google" id="ProtNLM"/>
    </source>
</evidence>
<reference evidence="1" key="1">
    <citation type="submission" date="2023-07" db="EMBL/GenBank/DDBJ databases">
        <title>draft genome sequence of fig (Ficus carica).</title>
        <authorList>
            <person name="Takahashi T."/>
            <person name="Nishimura K."/>
        </authorList>
    </citation>
    <scope>NUCLEOTIDE SEQUENCE</scope>
</reference>
<keyword evidence="2" id="KW-1185">Reference proteome</keyword>
<protein>
    <recommendedName>
        <fullName evidence="3">EF-hand domain-containing protein</fullName>
    </recommendedName>
</protein>
<comment type="caution">
    <text evidence="1">The sequence shown here is derived from an EMBL/GenBank/DDBJ whole genome shotgun (WGS) entry which is preliminary data.</text>
</comment>
<name>A0AA88JA64_FICCA</name>
<proteinExistence type="predicted"/>
<dbReference type="EMBL" id="BTGU01000205">
    <property type="protein sequence ID" value="GMN64986.1"/>
    <property type="molecule type" value="Genomic_DNA"/>
</dbReference>
<accession>A0AA88JA64</accession>
<dbReference type="InterPro" id="IPR018247">
    <property type="entry name" value="EF_Hand_1_Ca_BS"/>
</dbReference>
<sequence>MEEIRKAALAYHDNMGIREMLSASASFKGCSRRFSIDFCKKVDDDKDGFLEFGDFIVFWYLVKNKRLVYCDGCVLKALKVKVGKFQDKVLKVILEQDEMIDVLFGSRREDVTSVEAPSECSLMKFAGLCNT</sequence>
<evidence type="ECO:0000313" key="1">
    <source>
        <dbReference type="EMBL" id="GMN64986.1"/>
    </source>
</evidence>
<gene>
    <name evidence="1" type="ORF">TIFTF001_034061</name>
</gene>
<dbReference type="Proteomes" id="UP001187192">
    <property type="component" value="Unassembled WGS sequence"/>
</dbReference>
<dbReference type="AlphaFoldDB" id="A0AA88JA64"/>
<dbReference type="PROSITE" id="PS00018">
    <property type="entry name" value="EF_HAND_1"/>
    <property type="match status" value="1"/>
</dbReference>
<organism evidence="1 2">
    <name type="scientific">Ficus carica</name>
    <name type="common">Common fig</name>
    <dbReference type="NCBI Taxonomy" id="3494"/>
    <lineage>
        <taxon>Eukaryota</taxon>
        <taxon>Viridiplantae</taxon>
        <taxon>Streptophyta</taxon>
        <taxon>Embryophyta</taxon>
        <taxon>Tracheophyta</taxon>
        <taxon>Spermatophyta</taxon>
        <taxon>Magnoliopsida</taxon>
        <taxon>eudicotyledons</taxon>
        <taxon>Gunneridae</taxon>
        <taxon>Pentapetalae</taxon>
        <taxon>rosids</taxon>
        <taxon>fabids</taxon>
        <taxon>Rosales</taxon>
        <taxon>Moraceae</taxon>
        <taxon>Ficeae</taxon>
        <taxon>Ficus</taxon>
    </lineage>
</organism>
<evidence type="ECO:0000313" key="2">
    <source>
        <dbReference type="Proteomes" id="UP001187192"/>
    </source>
</evidence>